<dbReference type="Proteomes" id="UP000449678">
    <property type="component" value="Unassembled WGS sequence"/>
</dbReference>
<evidence type="ECO:0000313" key="3">
    <source>
        <dbReference type="EMBL" id="MYM33445.1"/>
    </source>
</evidence>
<dbReference type="InterPro" id="IPR051043">
    <property type="entry name" value="Sulfatase_Mod_Factor_Kinase"/>
</dbReference>
<organism evidence="3 4">
    <name type="scientific">Duganella lactea</name>
    <dbReference type="NCBI Taxonomy" id="2692173"/>
    <lineage>
        <taxon>Bacteria</taxon>
        <taxon>Pseudomonadati</taxon>
        <taxon>Pseudomonadota</taxon>
        <taxon>Betaproteobacteria</taxon>
        <taxon>Burkholderiales</taxon>
        <taxon>Oxalobacteraceae</taxon>
        <taxon>Telluria group</taxon>
        <taxon>Duganella</taxon>
    </lineage>
</organism>
<accession>A0ABW9V3T2</accession>
<dbReference type="Pfam" id="PF03781">
    <property type="entry name" value="FGE-sulfatase"/>
    <property type="match status" value="1"/>
</dbReference>
<dbReference type="EMBL" id="WWCO01000002">
    <property type="protein sequence ID" value="MYM33445.1"/>
    <property type="molecule type" value="Genomic_DNA"/>
</dbReference>
<comment type="caution">
    <text evidence="3">The sequence shown here is derived from an EMBL/GenBank/DDBJ whole genome shotgun (WGS) entry which is preliminary data.</text>
</comment>
<keyword evidence="1" id="KW-0732">Signal</keyword>
<feature type="domain" description="Sulfatase-modifying factor enzyme-like" evidence="2">
    <location>
        <begin position="75"/>
        <end position="289"/>
    </location>
</feature>
<protein>
    <submittedName>
        <fullName evidence="3">SUMF1/EgtB/PvdO family nonheme iron enzyme</fullName>
    </submittedName>
</protein>
<dbReference type="InterPro" id="IPR016187">
    <property type="entry name" value="CTDL_fold"/>
</dbReference>
<proteinExistence type="predicted"/>
<name>A0ABW9V3T2_9BURK</name>
<dbReference type="PANTHER" id="PTHR23150">
    <property type="entry name" value="SULFATASE MODIFYING FACTOR 1, 2"/>
    <property type="match status" value="1"/>
</dbReference>
<feature type="signal peptide" evidence="1">
    <location>
        <begin position="1"/>
        <end position="18"/>
    </location>
</feature>
<dbReference type="PANTHER" id="PTHR23150:SF19">
    <property type="entry name" value="FORMYLGLYCINE-GENERATING ENZYME"/>
    <property type="match status" value="1"/>
</dbReference>
<dbReference type="SUPFAM" id="SSF56436">
    <property type="entry name" value="C-type lectin-like"/>
    <property type="match status" value="1"/>
</dbReference>
<evidence type="ECO:0000313" key="4">
    <source>
        <dbReference type="Proteomes" id="UP000449678"/>
    </source>
</evidence>
<sequence>MKAPILALSIAVACSVTASGAASGSGPVQQSDVGARLDTALADVCVAPRPSAEGDTGGGSGGGVEYRAIAGGPLRSVLPADGVAADAQVQPYQLRSRLVTNREFKAFLQTSPMWRRGQAPALFTAPGYLSTIDGADDEAPVIQVSWYAAQAYCASEQARLPRWYEWEFAAKADATQADARDDDAWLSNILRWYADAGKAPPGRVASTPANYYGVHDMHGLVWEWVEDYSGLFVNADSRSSVEKKQLDYCGGAAVSLQDRRNYAVLMRLALLSAMEARQGGANLGFRCARDSTDQGATP</sequence>
<evidence type="ECO:0000259" key="2">
    <source>
        <dbReference type="Pfam" id="PF03781"/>
    </source>
</evidence>
<gene>
    <name evidence="3" type="ORF">GTP38_03725</name>
</gene>
<feature type="chain" id="PRO_5046717438" evidence="1">
    <location>
        <begin position="19"/>
        <end position="298"/>
    </location>
</feature>
<dbReference type="Gene3D" id="3.90.1580.10">
    <property type="entry name" value="paralog of FGE (formylglycine-generating enzyme)"/>
    <property type="match status" value="1"/>
</dbReference>
<dbReference type="InterPro" id="IPR042095">
    <property type="entry name" value="SUMF_sf"/>
</dbReference>
<keyword evidence="4" id="KW-1185">Reference proteome</keyword>
<dbReference type="InterPro" id="IPR005532">
    <property type="entry name" value="SUMF_dom"/>
</dbReference>
<evidence type="ECO:0000256" key="1">
    <source>
        <dbReference type="SAM" id="SignalP"/>
    </source>
</evidence>
<reference evidence="3 4" key="1">
    <citation type="submission" date="2019-12" db="EMBL/GenBank/DDBJ databases">
        <title>Novel species isolated from a subtropical stream in China.</title>
        <authorList>
            <person name="Lu H."/>
        </authorList>
    </citation>
    <scope>NUCLEOTIDE SEQUENCE [LARGE SCALE GENOMIC DNA]</scope>
    <source>
        <strain evidence="3 4">FT94W</strain>
    </source>
</reference>